<feature type="compositionally biased region" description="Acidic residues" evidence="1">
    <location>
        <begin position="695"/>
        <end position="707"/>
    </location>
</feature>
<name>A0A8H7AD33_9EURO</name>
<sequence length="751" mass="82991">MSDPIPSKKRKASGSLSPDRSEGPSGVLPSATSTPATAANTRPAQNYQDTTAASSGSRPEVSTYTADEIEGILAGMGSTVRLIESGGNDPSGGDDKNENSGGDEDGSDEFHNSGGAVSGSESDTSSTSGGSVWSYPESDGTNWNPLIPRSSWAVPVGNTPYAGSPALVTPRPEGATTTIDQQHYRIATLRNVLGEPSGVTYDELRAALEGNCWDMGSALRFVNHRLNEARRRELTNQPGRDANQLERDRLLGANSLHHNRRRAVDALYQRLITAQPTARLQLTALNVGVLLVDSRFDLDEAVAAFRERQLNPQQLQAATRRLLRLRIPGPNQCHQDERIALFMTIAGIDDYYAARVLFETHNWDMGRAMDQWMQHGLRSAPHAAPANIRRRRTYQEPVLPHDDTENLWAAGRPFGVAPPAPDAQDLLDAAEDYGQGSYAHRNGWFINFRRDPGVRVGVMNPSRMGLLWIRRGDFKLIWYGDRGPVEDPARRGQPLQNGGTIPFDWNNPLHISDLGGNKTAQWFRRNLGISVKVRGDAYQADENEWLWHWHNDRLFEYMEAHPEFWNSGPYQGTTGTWNGTWNEIHHQEWGRTVPYPRQRLERDFNHRFTTQTHLPGMNGQPRQARTSASLDMQRRRVREICDDFGFDYSPAHPKRDPSKGDGNGDDEFDDGGEGPSGANVRKDSDSKRKDRGEDAGQDDEIEGDVGEDGSSPPTKRAKPNPKGKGNVKAIGKGKSKAEESDDGSGHDGGND</sequence>
<protein>
    <submittedName>
        <fullName evidence="2">Uncharacterized protein</fullName>
    </submittedName>
</protein>
<dbReference type="AlphaFoldDB" id="A0A8H7AD33"/>
<evidence type="ECO:0000313" key="3">
    <source>
        <dbReference type="Proteomes" id="UP000606974"/>
    </source>
</evidence>
<feature type="compositionally biased region" description="Low complexity" evidence="1">
    <location>
        <begin position="29"/>
        <end position="44"/>
    </location>
</feature>
<feature type="region of interest" description="Disordered" evidence="1">
    <location>
        <begin position="610"/>
        <end position="632"/>
    </location>
</feature>
<feature type="compositionally biased region" description="Polar residues" evidence="1">
    <location>
        <begin position="45"/>
        <end position="65"/>
    </location>
</feature>
<feature type="compositionally biased region" description="Low complexity" evidence="1">
    <location>
        <begin position="118"/>
        <end position="134"/>
    </location>
</feature>
<dbReference type="EMBL" id="JAACFV010000078">
    <property type="protein sequence ID" value="KAF7506895.1"/>
    <property type="molecule type" value="Genomic_DNA"/>
</dbReference>
<keyword evidence="3" id="KW-1185">Reference proteome</keyword>
<dbReference type="Gene3D" id="1.10.8.10">
    <property type="entry name" value="DNA helicase RuvA subunit, C-terminal domain"/>
    <property type="match status" value="1"/>
</dbReference>
<comment type="caution">
    <text evidence="2">The sequence shown here is derived from an EMBL/GenBank/DDBJ whole genome shotgun (WGS) entry which is preliminary data.</text>
</comment>
<feature type="compositionally biased region" description="Basic and acidic residues" evidence="1">
    <location>
        <begin position="680"/>
        <end position="694"/>
    </location>
</feature>
<feature type="region of interest" description="Disordered" evidence="1">
    <location>
        <begin position="644"/>
        <end position="751"/>
    </location>
</feature>
<feature type="region of interest" description="Disordered" evidence="1">
    <location>
        <begin position="1"/>
        <end position="136"/>
    </location>
</feature>
<accession>A0A8H7AD33</accession>
<evidence type="ECO:0000256" key="1">
    <source>
        <dbReference type="SAM" id="MobiDB-lite"/>
    </source>
</evidence>
<feature type="compositionally biased region" description="Acidic residues" evidence="1">
    <location>
        <begin position="663"/>
        <end position="672"/>
    </location>
</feature>
<evidence type="ECO:0000313" key="2">
    <source>
        <dbReference type="EMBL" id="KAF7506895.1"/>
    </source>
</evidence>
<proteinExistence type="predicted"/>
<feature type="compositionally biased region" description="Basic and acidic residues" evidence="1">
    <location>
        <begin position="735"/>
        <end position="751"/>
    </location>
</feature>
<reference evidence="2" key="1">
    <citation type="submission" date="2020-02" db="EMBL/GenBank/DDBJ databases">
        <authorList>
            <person name="Palmer J.M."/>
        </authorList>
    </citation>
    <scope>NUCLEOTIDE SEQUENCE</scope>
    <source>
        <strain evidence="2">EPUS1.4</strain>
        <tissue evidence="2">Thallus</tissue>
    </source>
</reference>
<dbReference type="Proteomes" id="UP000606974">
    <property type="component" value="Unassembled WGS sequence"/>
</dbReference>
<feature type="compositionally biased region" description="Polar residues" evidence="1">
    <location>
        <begin position="620"/>
        <end position="630"/>
    </location>
</feature>
<dbReference type="Pfam" id="PF14555">
    <property type="entry name" value="UBA_4"/>
    <property type="match status" value="1"/>
</dbReference>
<dbReference type="OrthoDB" id="4147016at2759"/>
<gene>
    <name evidence="2" type="ORF">GJ744_011136</name>
</gene>
<organism evidence="2 3">
    <name type="scientific">Endocarpon pusillum</name>
    <dbReference type="NCBI Taxonomy" id="364733"/>
    <lineage>
        <taxon>Eukaryota</taxon>
        <taxon>Fungi</taxon>
        <taxon>Dikarya</taxon>
        <taxon>Ascomycota</taxon>
        <taxon>Pezizomycotina</taxon>
        <taxon>Eurotiomycetes</taxon>
        <taxon>Chaetothyriomycetidae</taxon>
        <taxon>Verrucariales</taxon>
        <taxon>Verrucariaceae</taxon>
        <taxon>Endocarpon</taxon>
    </lineage>
</organism>